<keyword evidence="1" id="KW-1133">Transmembrane helix</keyword>
<comment type="caution">
    <text evidence="2">The sequence shown here is derived from an EMBL/GenBank/DDBJ whole genome shotgun (WGS) entry which is preliminary data.</text>
</comment>
<name>A0A015SQD1_BACFG</name>
<accession>A0A015SQD1</accession>
<gene>
    <name evidence="2" type="ORF">M124_1721</name>
</gene>
<feature type="transmembrane region" description="Helical" evidence="1">
    <location>
        <begin position="12"/>
        <end position="32"/>
    </location>
</feature>
<sequence length="44" mass="5289">MKSVVKQLSGFRLFPAFVLLSYKYSLFSHFLFHFRIEHRVIISV</sequence>
<keyword evidence="1" id="KW-0812">Transmembrane</keyword>
<evidence type="ECO:0000313" key="3">
    <source>
        <dbReference type="Proteomes" id="UP000020529"/>
    </source>
</evidence>
<dbReference type="EMBL" id="JGCY01000288">
    <property type="protein sequence ID" value="EXY74434.1"/>
    <property type="molecule type" value="Genomic_DNA"/>
</dbReference>
<keyword evidence="1" id="KW-0472">Membrane</keyword>
<dbReference type="Proteomes" id="UP000020529">
    <property type="component" value="Unassembled WGS sequence"/>
</dbReference>
<dbReference type="AlphaFoldDB" id="A0A015SQD1"/>
<evidence type="ECO:0000256" key="1">
    <source>
        <dbReference type="SAM" id="Phobius"/>
    </source>
</evidence>
<evidence type="ECO:0000313" key="2">
    <source>
        <dbReference type="EMBL" id="EXY74434.1"/>
    </source>
</evidence>
<proteinExistence type="predicted"/>
<protein>
    <submittedName>
        <fullName evidence="2">Uncharacterized protein</fullName>
    </submittedName>
</protein>
<reference evidence="2 3" key="1">
    <citation type="submission" date="2014-02" db="EMBL/GenBank/DDBJ databases">
        <authorList>
            <person name="Sears C."/>
            <person name="Carroll K."/>
            <person name="Sack B.R."/>
            <person name="Qadri F."/>
            <person name="Myers L.L."/>
            <person name="Chung G.-T."/>
            <person name="Escheverria P."/>
            <person name="Fraser C.M."/>
            <person name="Sadzewicz L."/>
            <person name="Shefchek K.A."/>
            <person name="Tallon L."/>
            <person name="Das S.P."/>
            <person name="Daugherty S."/>
            <person name="Mongodin E.F."/>
        </authorList>
    </citation>
    <scope>NUCLEOTIDE SEQUENCE [LARGE SCALE GENOMIC DNA]</scope>
    <source>
        <strain evidence="3">3988T(B)14</strain>
    </source>
</reference>
<organism evidence="2 3">
    <name type="scientific">Bacteroides fragilis str. 3988T(B)14</name>
    <dbReference type="NCBI Taxonomy" id="1339315"/>
    <lineage>
        <taxon>Bacteria</taxon>
        <taxon>Pseudomonadati</taxon>
        <taxon>Bacteroidota</taxon>
        <taxon>Bacteroidia</taxon>
        <taxon>Bacteroidales</taxon>
        <taxon>Bacteroidaceae</taxon>
        <taxon>Bacteroides</taxon>
    </lineage>
</organism>